<dbReference type="GO" id="GO:0044613">
    <property type="term" value="C:nuclear pore central transport channel"/>
    <property type="evidence" value="ECO:0007669"/>
    <property type="project" value="TreeGrafter"/>
</dbReference>
<dbReference type="AlphaFoldDB" id="A0A8E0QWR0"/>
<dbReference type="FunFam" id="1.20.5.490:FF:000005">
    <property type="entry name" value="Nucleoporin complex subunit 54"/>
    <property type="match status" value="1"/>
</dbReference>
<feature type="region of interest" description="Disordered" evidence="5">
    <location>
        <begin position="1"/>
        <end position="220"/>
    </location>
</feature>
<keyword evidence="3" id="KW-0509">mRNA transport</keyword>
<dbReference type="EMBL" id="BBXM02000006">
    <property type="protein sequence ID" value="GIC91880.1"/>
    <property type="molecule type" value="Genomic_DNA"/>
</dbReference>
<reference evidence="7" key="1">
    <citation type="journal article" date="2015" name="Genome Announc.">
        <title>Draft Genome Sequence of the Pathogenic Filamentous Fungus Aspergillus udagawae Strain IFM 46973T.</title>
        <authorList>
            <person name="Kusuya Y."/>
            <person name="Takahashi-Nakaguchi A."/>
            <person name="Takahashi H."/>
            <person name="Yaguchi T."/>
        </authorList>
    </citation>
    <scope>NUCLEOTIDE SEQUENCE</scope>
    <source>
        <strain evidence="7">IFM 46973</strain>
    </source>
</reference>
<evidence type="ECO:0000256" key="2">
    <source>
        <dbReference type="ARBA" id="ARBA00022448"/>
    </source>
</evidence>
<name>A0A8E0QWR0_9EURO</name>
<organism evidence="7 8">
    <name type="scientific">Aspergillus udagawae</name>
    <dbReference type="NCBI Taxonomy" id="91492"/>
    <lineage>
        <taxon>Eukaryota</taxon>
        <taxon>Fungi</taxon>
        <taxon>Dikarya</taxon>
        <taxon>Ascomycota</taxon>
        <taxon>Pezizomycotina</taxon>
        <taxon>Eurotiomycetes</taxon>
        <taxon>Eurotiomycetidae</taxon>
        <taxon>Eurotiales</taxon>
        <taxon>Aspergillaceae</taxon>
        <taxon>Aspergillus</taxon>
        <taxon>Aspergillus subgen. Fumigati</taxon>
    </lineage>
</organism>
<dbReference type="PANTHER" id="PTHR13000">
    <property type="entry name" value="NUCLEOPORIN P54"/>
    <property type="match status" value="1"/>
</dbReference>
<sequence>MSLFGGQTQSGGGLFGSAAANKPSGFGGFGSSTTGTQQSAGGGLFGSPQTQQSSTGGGLFGSNATSQPQQQQTGGFFGSSTTTQTQPQTGGGLFGSTTQQKPQTGGLFGGALGQTQQQQQQQTTTGGGGLFGSTLGQQKPQGSSLFGGLGQQQQQQQQQQQTPQQGGGLFGGLGATTQQQQQPQQQSLFGGSVLASQQQPQLGQTTTQQPGSSLWSPGRAVTGGSFRWSDCPDLSARLTLTTVHRTVPMQIEIVKNKWDTGSRASPFRTYLYNHVGDQAPFYQPTAEDDETKWEEALRERPGSGYVPVLVRGFWELGKRAQRQKDFLTMAQTRLHEINNCLTDLLSRHDLKISVKIADCRRKHLVLSKRCLALAAKTQVLRNRGYAMDEAEEELKKKLAQLERSVFDPSLNGRAEEIWARMLAIREHSKRLQAEMEKAGASTAAQGEEEMDENTMKTAKKVCLLLRIALRSSVPVASLLIFPRSWMIITHKSHICKRNSNPSKRILKRRRSFRDRWIIEIDRST</sequence>
<keyword evidence="3" id="KW-0811">Translocation</keyword>
<feature type="compositionally biased region" description="Low complexity" evidence="5">
    <location>
        <begin position="132"/>
        <end position="144"/>
    </location>
</feature>
<dbReference type="InterPro" id="IPR025574">
    <property type="entry name" value="Nucleoporin_FG_rpt"/>
</dbReference>
<dbReference type="Pfam" id="PF13874">
    <property type="entry name" value="Nup54"/>
    <property type="match status" value="1"/>
</dbReference>
<dbReference type="GO" id="GO:0006607">
    <property type="term" value="P:NLS-bearing protein import into nucleus"/>
    <property type="evidence" value="ECO:0007669"/>
    <property type="project" value="TreeGrafter"/>
</dbReference>
<feature type="compositionally biased region" description="Low complexity" evidence="5">
    <location>
        <begin position="113"/>
        <end position="124"/>
    </location>
</feature>
<evidence type="ECO:0000256" key="1">
    <source>
        <dbReference type="ARBA" id="ARBA00004567"/>
    </source>
</evidence>
<evidence type="ECO:0000256" key="4">
    <source>
        <dbReference type="ARBA" id="ARBA00023242"/>
    </source>
</evidence>
<dbReference type="GO" id="GO:0036228">
    <property type="term" value="P:protein localization to nuclear inner membrane"/>
    <property type="evidence" value="ECO:0007669"/>
    <property type="project" value="TreeGrafter"/>
</dbReference>
<evidence type="ECO:0000259" key="6">
    <source>
        <dbReference type="Pfam" id="PF13874"/>
    </source>
</evidence>
<dbReference type="Pfam" id="PF13634">
    <property type="entry name" value="Nucleoporin_FG"/>
    <property type="match status" value="2"/>
</dbReference>
<evidence type="ECO:0000313" key="8">
    <source>
        <dbReference type="Proteomes" id="UP000036893"/>
    </source>
</evidence>
<keyword evidence="4" id="KW-0539">Nucleus</keyword>
<evidence type="ECO:0000256" key="3">
    <source>
        <dbReference type="ARBA" id="ARBA00023132"/>
    </source>
</evidence>
<keyword evidence="2" id="KW-0813">Transport</keyword>
<keyword evidence="3" id="KW-0906">Nuclear pore complex</keyword>
<comment type="caution">
    <text evidence="7">The sequence shown here is derived from an EMBL/GenBank/DDBJ whole genome shotgun (WGS) entry which is preliminary data.</text>
</comment>
<dbReference type="Gene3D" id="1.20.5.490">
    <property type="entry name" value="Single helix bin"/>
    <property type="match status" value="1"/>
</dbReference>
<feature type="compositionally biased region" description="Low complexity" evidence="5">
    <location>
        <begin position="175"/>
        <end position="214"/>
    </location>
</feature>
<accession>A0A8E0QWR0</accession>
<dbReference type="GO" id="GO:0017056">
    <property type="term" value="F:structural constituent of nuclear pore"/>
    <property type="evidence" value="ECO:0007669"/>
    <property type="project" value="TreeGrafter"/>
</dbReference>
<keyword evidence="3" id="KW-0653">Protein transport</keyword>
<dbReference type="RefSeq" id="XP_043149146.1">
    <property type="nucleotide sequence ID" value="XM_043293211.1"/>
</dbReference>
<dbReference type="GeneID" id="66995811"/>
<evidence type="ECO:0000313" key="7">
    <source>
        <dbReference type="EMBL" id="GIC91880.1"/>
    </source>
</evidence>
<reference evidence="7" key="2">
    <citation type="submission" date="2021-01" db="EMBL/GenBank/DDBJ databases">
        <title>Pan-genome distribution and transcriptional activeness of fungal secondary metabolism genes in Aspergillus section Fumigati.</title>
        <authorList>
            <person name="Takahashi H."/>
            <person name="Umemura M."/>
            <person name="Ninomiya A."/>
            <person name="Kusuya Y."/>
            <person name="Urayama S."/>
            <person name="Shimizu M."/>
            <person name="Watanabe A."/>
            <person name="Kamei K."/>
            <person name="Yaguchi T."/>
            <person name="Hagiwara D."/>
        </authorList>
    </citation>
    <scope>NUCLEOTIDE SEQUENCE</scope>
    <source>
        <strain evidence="7">IFM 46973</strain>
    </source>
</reference>
<dbReference type="PANTHER" id="PTHR13000:SF0">
    <property type="entry name" value="NUCLEOPORIN P54"/>
    <property type="match status" value="1"/>
</dbReference>
<dbReference type="Proteomes" id="UP000036893">
    <property type="component" value="Unassembled WGS sequence"/>
</dbReference>
<evidence type="ECO:0000256" key="5">
    <source>
        <dbReference type="SAM" id="MobiDB-lite"/>
    </source>
</evidence>
<feature type="compositionally biased region" description="Low complexity" evidence="5">
    <location>
        <begin position="65"/>
        <end position="88"/>
    </location>
</feature>
<gene>
    <name evidence="7" type="ORF">Aud_008334</name>
</gene>
<feature type="compositionally biased region" description="Low complexity" evidence="5">
    <location>
        <begin position="151"/>
        <end position="164"/>
    </location>
</feature>
<feature type="domain" description="Nucleoporin Nup54 alpha-helical" evidence="6">
    <location>
        <begin position="286"/>
        <end position="421"/>
    </location>
</feature>
<feature type="compositionally biased region" description="Gly residues" evidence="5">
    <location>
        <begin position="165"/>
        <end position="174"/>
    </location>
</feature>
<dbReference type="InterPro" id="IPR024864">
    <property type="entry name" value="Nup54/Nup57/Nup44"/>
</dbReference>
<protein>
    <recommendedName>
        <fullName evidence="6">Nucleoporin Nup54 alpha-helical domain-containing protein</fullName>
    </recommendedName>
</protein>
<comment type="subcellular location">
    <subcellularLocation>
        <location evidence="1">Nucleus</location>
        <location evidence="1">Nuclear pore complex</location>
    </subcellularLocation>
</comment>
<dbReference type="InterPro" id="IPR025712">
    <property type="entry name" value="Nup54_alpha-helical_dom"/>
</dbReference>
<dbReference type="GO" id="GO:0006999">
    <property type="term" value="P:nuclear pore organization"/>
    <property type="evidence" value="ECO:0007669"/>
    <property type="project" value="TreeGrafter"/>
</dbReference>
<proteinExistence type="predicted"/>